<dbReference type="InterPro" id="IPR036864">
    <property type="entry name" value="Zn2-C6_fun-type_DNA-bd_sf"/>
</dbReference>
<evidence type="ECO:0000256" key="4">
    <source>
        <dbReference type="ARBA" id="ARBA00023163"/>
    </source>
</evidence>
<dbReference type="SMART" id="SM00066">
    <property type="entry name" value="GAL4"/>
    <property type="match status" value="1"/>
</dbReference>
<dbReference type="Proteomes" id="UP001152607">
    <property type="component" value="Unassembled WGS sequence"/>
</dbReference>
<feature type="region of interest" description="Disordered" evidence="6">
    <location>
        <begin position="205"/>
        <end position="224"/>
    </location>
</feature>
<keyword evidence="4" id="KW-0804">Transcription</keyword>
<dbReference type="InterPro" id="IPR001138">
    <property type="entry name" value="Zn2Cys6_DnaBD"/>
</dbReference>
<keyword evidence="2" id="KW-0805">Transcription regulation</keyword>
<keyword evidence="9" id="KW-1185">Reference proteome</keyword>
<dbReference type="CDD" id="cd00067">
    <property type="entry name" value="GAL4"/>
    <property type="match status" value="1"/>
</dbReference>
<feature type="region of interest" description="Disordered" evidence="6">
    <location>
        <begin position="256"/>
        <end position="277"/>
    </location>
</feature>
<evidence type="ECO:0000256" key="1">
    <source>
        <dbReference type="ARBA" id="ARBA00022723"/>
    </source>
</evidence>
<dbReference type="PRINTS" id="PR00755">
    <property type="entry name" value="AFLATOXINBRP"/>
</dbReference>
<dbReference type="SUPFAM" id="SSF57701">
    <property type="entry name" value="Zn2/Cys6 DNA-binding domain"/>
    <property type="match status" value="1"/>
</dbReference>
<feature type="region of interest" description="Disordered" evidence="6">
    <location>
        <begin position="55"/>
        <end position="97"/>
    </location>
</feature>
<organism evidence="8 9">
    <name type="scientific">Periconia digitata</name>
    <dbReference type="NCBI Taxonomy" id="1303443"/>
    <lineage>
        <taxon>Eukaryota</taxon>
        <taxon>Fungi</taxon>
        <taxon>Dikarya</taxon>
        <taxon>Ascomycota</taxon>
        <taxon>Pezizomycotina</taxon>
        <taxon>Dothideomycetes</taxon>
        <taxon>Pleosporomycetidae</taxon>
        <taxon>Pleosporales</taxon>
        <taxon>Massarineae</taxon>
        <taxon>Periconiaceae</taxon>
        <taxon>Periconia</taxon>
    </lineage>
</organism>
<proteinExistence type="predicted"/>
<feature type="domain" description="Zn(2)-C6 fungal-type" evidence="7">
    <location>
        <begin position="20"/>
        <end position="50"/>
    </location>
</feature>
<feature type="compositionally biased region" description="Polar residues" evidence="6">
    <location>
        <begin position="208"/>
        <end position="224"/>
    </location>
</feature>
<gene>
    <name evidence="8" type="ORF">PDIGIT_LOCUS10120</name>
</gene>
<dbReference type="PANTHER" id="PTHR31069:SF31">
    <property type="entry name" value="MONODICTYPHENONE CLUSTER TRANSCRIPTION FACTOR-RELATED"/>
    <property type="match status" value="1"/>
</dbReference>
<dbReference type="PROSITE" id="PS50048">
    <property type="entry name" value="ZN2_CY6_FUNGAL_2"/>
    <property type="match status" value="1"/>
</dbReference>
<dbReference type="Pfam" id="PF00172">
    <property type="entry name" value="Zn_clus"/>
    <property type="match status" value="1"/>
</dbReference>
<evidence type="ECO:0000256" key="2">
    <source>
        <dbReference type="ARBA" id="ARBA00023015"/>
    </source>
</evidence>
<evidence type="ECO:0000256" key="3">
    <source>
        <dbReference type="ARBA" id="ARBA00023125"/>
    </source>
</evidence>
<dbReference type="EMBL" id="CAOQHR010000007">
    <property type="protein sequence ID" value="CAI6337013.1"/>
    <property type="molecule type" value="Genomic_DNA"/>
</dbReference>
<evidence type="ECO:0000313" key="8">
    <source>
        <dbReference type="EMBL" id="CAI6337013.1"/>
    </source>
</evidence>
<accession>A0A9W4UI74</accession>
<evidence type="ECO:0000313" key="9">
    <source>
        <dbReference type="Proteomes" id="UP001152607"/>
    </source>
</evidence>
<dbReference type="OrthoDB" id="5069333at2759"/>
<dbReference type="GO" id="GO:0000981">
    <property type="term" value="F:DNA-binding transcription factor activity, RNA polymerase II-specific"/>
    <property type="evidence" value="ECO:0007669"/>
    <property type="project" value="InterPro"/>
</dbReference>
<keyword evidence="3" id="KW-0238">DNA-binding</keyword>
<evidence type="ECO:0000256" key="5">
    <source>
        <dbReference type="ARBA" id="ARBA00023242"/>
    </source>
</evidence>
<evidence type="ECO:0000256" key="6">
    <source>
        <dbReference type="SAM" id="MobiDB-lite"/>
    </source>
</evidence>
<comment type="caution">
    <text evidence="8">The sequence shown here is derived from an EMBL/GenBank/DDBJ whole genome shotgun (WGS) entry which is preliminary data.</text>
</comment>
<feature type="region of interest" description="Disordered" evidence="6">
    <location>
        <begin position="1"/>
        <end position="20"/>
    </location>
</feature>
<feature type="region of interest" description="Disordered" evidence="6">
    <location>
        <begin position="128"/>
        <end position="172"/>
    </location>
</feature>
<dbReference type="PANTHER" id="PTHR31069">
    <property type="entry name" value="OLEATE-ACTIVATED TRANSCRIPTION FACTOR 1-RELATED"/>
    <property type="match status" value="1"/>
</dbReference>
<evidence type="ECO:0000259" key="7">
    <source>
        <dbReference type="PROSITE" id="PS50048"/>
    </source>
</evidence>
<dbReference type="GO" id="GO:0003677">
    <property type="term" value="F:DNA binding"/>
    <property type="evidence" value="ECO:0007669"/>
    <property type="project" value="UniProtKB-KW"/>
</dbReference>
<keyword evidence="5" id="KW-0539">Nucleus</keyword>
<dbReference type="InterPro" id="IPR050675">
    <property type="entry name" value="OAF3"/>
</dbReference>
<reference evidence="8" key="1">
    <citation type="submission" date="2023-01" db="EMBL/GenBank/DDBJ databases">
        <authorList>
            <person name="Van Ghelder C."/>
            <person name="Rancurel C."/>
        </authorList>
    </citation>
    <scope>NUCLEOTIDE SEQUENCE</scope>
    <source>
        <strain evidence="8">CNCM I-4278</strain>
    </source>
</reference>
<dbReference type="AlphaFoldDB" id="A0A9W4UI74"/>
<protein>
    <recommendedName>
        <fullName evidence="7">Zn(2)-C6 fungal-type domain-containing protein</fullName>
    </recommendedName>
</protein>
<name>A0A9W4UI74_9PLEO</name>
<sequence>MATTTAGKLGSGRGPKYRTSCDGCQAMKIKCGQEKPSCRRCSTQRLECVYSLSRRMGRPREKRNTQDGTSSRQIHLRDTPPGDGSLGNALSSPAPVAPLASFDATTTTTTPSRPNDVTVNVNHHVTIASPFPDPADDWPISPPETEQHASKMGTYDSYPADSQPPPPQTSSLEDCLQMCSPLGINGATEFADLYDFLEDTMPPLYDDASQSTAPRPTSNAFDLQNLPPFTSLSSFIDDPPLQSNLGAAQMTHTGDPCACAAGPPSKDPSQGDAAGLSDNLANTVSDAASNPDQSPALCIAPEKDLWSTSGRSISEQNYPGTIRPFAATQCTCTTSVLQSIEAVKDTKRKRGLVSLDSVLTLEAGSKSCISQLLTCRSCRADTSTHLLGLMCIRMVLDLLHKAVREEFVPRKRASLALSSSSSAAAAAANTLNHNRSDLYIGIFKVPPLVRSHFLHRALQARFRKLAAMLTDWEHLVRGDDPAARAAAGYDCFSQAAAVVLRDVESVLRMVVGWVDMGSAKV</sequence>
<keyword evidence="1" id="KW-0479">Metal-binding</keyword>
<dbReference type="Gene3D" id="4.10.240.10">
    <property type="entry name" value="Zn(2)-C6 fungal-type DNA-binding domain"/>
    <property type="match status" value="1"/>
</dbReference>
<dbReference type="GO" id="GO:0008270">
    <property type="term" value="F:zinc ion binding"/>
    <property type="evidence" value="ECO:0007669"/>
    <property type="project" value="InterPro"/>
</dbReference>